<feature type="compositionally biased region" description="Low complexity" evidence="1">
    <location>
        <begin position="1"/>
        <end position="23"/>
    </location>
</feature>
<dbReference type="EMBL" id="BAAATM010000006">
    <property type="protein sequence ID" value="GAA2526420.1"/>
    <property type="molecule type" value="Genomic_DNA"/>
</dbReference>
<gene>
    <name evidence="2" type="ORF">GCM10010423_20570</name>
</gene>
<organism evidence="2 3">
    <name type="scientific">Streptomyces levis</name>
    <dbReference type="NCBI Taxonomy" id="285566"/>
    <lineage>
        <taxon>Bacteria</taxon>
        <taxon>Bacillati</taxon>
        <taxon>Actinomycetota</taxon>
        <taxon>Actinomycetes</taxon>
        <taxon>Kitasatosporales</taxon>
        <taxon>Streptomycetaceae</taxon>
        <taxon>Streptomyces</taxon>
    </lineage>
</organism>
<evidence type="ECO:0000313" key="2">
    <source>
        <dbReference type="EMBL" id="GAA2526420.1"/>
    </source>
</evidence>
<sequence>MFGTAVGEAGPAAGSSARPSDWSDSSERAPCGSNPIGSLGTADGPPADGAGGVKGAPGAGAGGVNGAPGAGGGAGGVKGAPGAGAGPGTYEEDGPLEGAGGYA</sequence>
<reference evidence="2 3" key="1">
    <citation type="journal article" date="2019" name="Int. J. Syst. Evol. Microbiol.">
        <title>The Global Catalogue of Microorganisms (GCM) 10K type strain sequencing project: providing services to taxonomists for standard genome sequencing and annotation.</title>
        <authorList>
            <consortium name="The Broad Institute Genomics Platform"/>
            <consortium name="The Broad Institute Genome Sequencing Center for Infectious Disease"/>
            <person name="Wu L."/>
            <person name="Ma J."/>
        </authorList>
    </citation>
    <scope>NUCLEOTIDE SEQUENCE [LARGE SCALE GENOMIC DNA]</scope>
    <source>
        <strain evidence="2 3">JCM 6924</strain>
    </source>
</reference>
<feature type="region of interest" description="Disordered" evidence="1">
    <location>
        <begin position="1"/>
        <end position="103"/>
    </location>
</feature>
<name>A0ABN3NM42_9ACTN</name>
<evidence type="ECO:0000256" key="1">
    <source>
        <dbReference type="SAM" id="MobiDB-lite"/>
    </source>
</evidence>
<feature type="compositionally biased region" description="Gly residues" evidence="1">
    <location>
        <begin position="49"/>
        <end position="87"/>
    </location>
</feature>
<accession>A0ABN3NM42</accession>
<dbReference type="Proteomes" id="UP001501095">
    <property type="component" value="Unassembled WGS sequence"/>
</dbReference>
<keyword evidence="3" id="KW-1185">Reference proteome</keyword>
<evidence type="ECO:0000313" key="3">
    <source>
        <dbReference type="Proteomes" id="UP001501095"/>
    </source>
</evidence>
<comment type="caution">
    <text evidence="2">The sequence shown here is derived from an EMBL/GenBank/DDBJ whole genome shotgun (WGS) entry which is preliminary data.</text>
</comment>
<proteinExistence type="predicted"/>
<protein>
    <submittedName>
        <fullName evidence="2">Uncharacterized protein</fullName>
    </submittedName>
</protein>